<dbReference type="SUPFAM" id="SSF90257">
    <property type="entry name" value="Myosin rod fragments"/>
    <property type="match status" value="1"/>
</dbReference>
<keyword evidence="1" id="KW-0853">WD repeat</keyword>
<dbReference type="InterPro" id="IPR045160">
    <property type="entry name" value="ATG16"/>
</dbReference>
<dbReference type="InterPro" id="IPR015943">
    <property type="entry name" value="WD40/YVTN_repeat-like_dom_sf"/>
</dbReference>
<dbReference type="Gene3D" id="1.20.5.340">
    <property type="match status" value="1"/>
</dbReference>
<dbReference type="PROSITE" id="PS50294">
    <property type="entry name" value="WD_REPEATS_REGION"/>
    <property type="match status" value="2"/>
</dbReference>
<accession>A9V9B9</accession>
<dbReference type="Gene3D" id="2.130.10.10">
    <property type="entry name" value="YVTN repeat-like/Quinoprotein amine dehydrogenase"/>
    <property type="match status" value="2"/>
</dbReference>
<feature type="repeat" description="WD" evidence="1">
    <location>
        <begin position="307"/>
        <end position="347"/>
    </location>
</feature>
<dbReference type="KEGG" id="mbr:MONBRDRAFT_28879"/>
<dbReference type="GO" id="GO:0000421">
    <property type="term" value="C:autophagosome membrane"/>
    <property type="evidence" value="ECO:0000318"/>
    <property type="project" value="GO_Central"/>
</dbReference>
<dbReference type="EMBL" id="CH991570">
    <property type="protein sequence ID" value="EDQ85834.1"/>
    <property type="molecule type" value="Genomic_DNA"/>
</dbReference>
<dbReference type="InParanoid" id="A9V9B9"/>
<dbReference type="FunCoup" id="A9V9B9">
    <property type="interactions" value="1239"/>
</dbReference>
<dbReference type="SUPFAM" id="SSF50978">
    <property type="entry name" value="WD40 repeat-like"/>
    <property type="match status" value="1"/>
</dbReference>
<dbReference type="eggNOG" id="KOG0288">
    <property type="taxonomic scope" value="Eukaryota"/>
</dbReference>
<name>A9V9B9_MONBE</name>
<evidence type="ECO:0008006" key="5">
    <source>
        <dbReference type="Google" id="ProtNLM"/>
    </source>
</evidence>
<dbReference type="Proteomes" id="UP000001357">
    <property type="component" value="Unassembled WGS sequence"/>
</dbReference>
<feature type="coiled-coil region" evidence="2">
    <location>
        <begin position="35"/>
        <end position="209"/>
    </location>
</feature>
<dbReference type="GeneID" id="5894587"/>
<dbReference type="InterPro" id="IPR001680">
    <property type="entry name" value="WD40_rpt"/>
</dbReference>
<gene>
    <name evidence="3" type="ORF">MONBRDRAFT_28879</name>
</gene>
<dbReference type="AlphaFoldDB" id="A9V9B9"/>
<dbReference type="Pfam" id="PF00400">
    <property type="entry name" value="WD40"/>
    <property type="match status" value="2"/>
</dbReference>
<evidence type="ECO:0000256" key="1">
    <source>
        <dbReference type="PROSITE-ProRule" id="PRU00221"/>
    </source>
</evidence>
<dbReference type="SMART" id="SM00320">
    <property type="entry name" value="WD40"/>
    <property type="match status" value="4"/>
</dbReference>
<dbReference type="GO" id="GO:0034274">
    <property type="term" value="C:Atg12-Atg5-Atg16 complex"/>
    <property type="evidence" value="ECO:0000318"/>
    <property type="project" value="GO_Central"/>
</dbReference>
<dbReference type="PANTHER" id="PTHR19878:SF8">
    <property type="entry name" value="AUTOPHAGY-RELATED 16, ISOFORM F"/>
    <property type="match status" value="1"/>
</dbReference>
<organism evidence="3 4">
    <name type="scientific">Monosiga brevicollis</name>
    <name type="common">Choanoflagellate</name>
    <dbReference type="NCBI Taxonomy" id="81824"/>
    <lineage>
        <taxon>Eukaryota</taxon>
        <taxon>Choanoflagellata</taxon>
        <taxon>Craspedida</taxon>
        <taxon>Salpingoecidae</taxon>
        <taxon>Monosiga</taxon>
    </lineage>
</organism>
<dbReference type="OMA" id="WGRPCIS"/>
<dbReference type="GO" id="GO:0000045">
    <property type="term" value="P:autophagosome assembly"/>
    <property type="evidence" value="ECO:0000318"/>
    <property type="project" value="GO_Central"/>
</dbReference>
<dbReference type="GO" id="GO:0034045">
    <property type="term" value="C:phagophore assembly site membrane"/>
    <property type="evidence" value="ECO:0000318"/>
    <property type="project" value="GO_Central"/>
</dbReference>
<proteinExistence type="predicted"/>
<dbReference type="PANTHER" id="PTHR19878">
    <property type="entry name" value="AUTOPHAGY PROTEIN 16-LIKE"/>
    <property type="match status" value="1"/>
</dbReference>
<reference evidence="3 4" key="1">
    <citation type="journal article" date="2008" name="Nature">
        <title>The genome of the choanoflagellate Monosiga brevicollis and the origin of metazoans.</title>
        <authorList>
            <consortium name="JGI Sequencing"/>
            <person name="King N."/>
            <person name="Westbrook M.J."/>
            <person name="Young S.L."/>
            <person name="Kuo A."/>
            <person name="Abedin M."/>
            <person name="Chapman J."/>
            <person name="Fairclough S."/>
            <person name="Hellsten U."/>
            <person name="Isogai Y."/>
            <person name="Letunic I."/>
            <person name="Marr M."/>
            <person name="Pincus D."/>
            <person name="Putnam N."/>
            <person name="Rokas A."/>
            <person name="Wright K.J."/>
            <person name="Zuzow R."/>
            <person name="Dirks W."/>
            <person name="Good M."/>
            <person name="Goodstein D."/>
            <person name="Lemons D."/>
            <person name="Li W."/>
            <person name="Lyons J.B."/>
            <person name="Morris A."/>
            <person name="Nichols S."/>
            <person name="Richter D.J."/>
            <person name="Salamov A."/>
            <person name="Bork P."/>
            <person name="Lim W.A."/>
            <person name="Manning G."/>
            <person name="Miller W.T."/>
            <person name="McGinnis W."/>
            <person name="Shapiro H."/>
            <person name="Tjian R."/>
            <person name="Grigoriev I.V."/>
            <person name="Rokhsar D."/>
        </authorList>
    </citation>
    <scope>NUCLEOTIDE SEQUENCE [LARGE SCALE GENOMIC DNA]</scope>
    <source>
        <strain evidence="4">MX1 / ATCC 50154</strain>
    </source>
</reference>
<evidence type="ECO:0000313" key="4">
    <source>
        <dbReference type="Proteomes" id="UP000001357"/>
    </source>
</evidence>
<keyword evidence="4" id="KW-1185">Reference proteome</keyword>
<dbReference type="GO" id="GO:0043495">
    <property type="term" value="F:protein-membrane adaptor activity"/>
    <property type="evidence" value="ECO:0000318"/>
    <property type="project" value="GO_Central"/>
</dbReference>
<dbReference type="RefSeq" id="XP_001749313.1">
    <property type="nucleotide sequence ID" value="XM_001749261.1"/>
</dbReference>
<evidence type="ECO:0000256" key="2">
    <source>
        <dbReference type="SAM" id="Coils"/>
    </source>
</evidence>
<dbReference type="PROSITE" id="PS50082">
    <property type="entry name" value="WD_REPEATS_2"/>
    <property type="match status" value="2"/>
</dbReference>
<evidence type="ECO:0000313" key="3">
    <source>
        <dbReference type="EMBL" id="EDQ85834.1"/>
    </source>
</evidence>
<dbReference type="STRING" id="81824.A9V9B9"/>
<keyword evidence="2" id="KW-0175">Coiled coil</keyword>
<sequence length="529" mass="59312">MAALEELPAWKTTIRQRLIARDQRLQTLAAFIRNEMRLREQCRTLRSDAEKARREVVEVQEHVSRLENEVNDLNAQLVKLYQERSEASNRENEALRHAQRLAEQVKDLQEQLEMVEAQRDERADAVRKLQQEIKQERIKSQTLHDELVALSMEFAAAANKDEEEAKKYQAAVRERDELLARVMEIKQQQVNLQNELNEALQRERQARIAMDIQEAAREMPTIDEFASTSTPFLKTGIPSRAAHRLDAHTSEVHCAAWHPSSGSFATGGADKLVRIWTKTGNCISTLTGHSGTVIDLDYSLSGEHHKLTGHSDKVYAARYLDSTHVVSSSQDRTIKVWNTVRGMSETTYMVASTALHVACHEASRFLTVHFDRKLREWDTRVRSKKPQREVAIGHEDPVHSLTLSPDRSKALAVGKDGGITMLDLYSLEVVKKFGPLEDRGSSGPVAMSALGDHIAQGTMQGHVHLWNVRSNSLESTLRDNAHSCVHLAIPSHAHLPTPNGVLAAKCSNGSCICVALQGPCDGLRLEPGW</sequence>
<feature type="repeat" description="WD" evidence="1">
    <location>
        <begin position="245"/>
        <end position="276"/>
    </location>
</feature>
<protein>
    <recommendedName>
        <fullName evidence="5">Autophagy-related protein 16 domain-containing protein</fullName>
    </recommendedName>
</protein>
<dbReference type="InterPro" id="IPR036322">
    <property type="entry name" value="WD40_repeat_dom_sf"/>
</dbReference>